<keyword evidence="6 10" id="KW-1133">Transmembrane helix</keyword>
<dbReference type="Pfam" id="PF01151">
    <property type="entry name" value="ELO"/>
    <property type="match status" value="1"/>
</dbReference>
<comment type="catalytic activity">
    <reaction evidence="10">
        <text>a very-long-chain acyl-CoA + malonyl-CoA + H(+) = a very-long-chain 3-oxoacyl-CoA + CO2 + CoA</text>
        <dbReference type="Rhea" id="RHEA:32727"/>
        <dbReference type="ChEBI" id="CHEBI:15378"/>
        <dbReference type="ChEBI" id="CHEBI:16526"/>
        <dbReference type="ChEBI" id="CHEBI:57287"/>
        <dbReference type="ChEBI" id="CHEBI:57384"/>
        <dbReference type="ChEBI" id="CHEBI:90725"/>
        <dbReference type="ChEBI" id="CHEBI:90736"/>
        <dbReference type="EC" id="2.3.1.199"/>
    </reaction>
</comment>
<keyword evidence="8 10" id="KW-0472">Membrane</keyword>
<keyword evidence="3 10" id="KW-0808">Transferase</keyword>
<dbReference type="PROSITE" id="PS01188">
    <property type="entry name" value="ELO"/>
    <property type="match status" value="1"/>
</dbReference>
<dbReference type="AlphaFoldDB" id="A0AAW1CTB6"/>
<feature type="transmembrane region" description="Helical" evidence="10">
    <location>
        <begin position="36"/>
        <end position="57"/>
    </location>
</feature>
<accession>A0AAW1CTB6</accession>
<keyword evidence="7 10" id="KW-0443">Lipid metabolism</keyword>
<reference evidence="11 12" key="1">
    <citation type="submission" date="2022-12" db="EMBL/GenBank/DDBJ databases">
        <title>Chromosome-level genome assembly of true bugs.</title>
        <authorList>
            <person name="Ma L."/>
            <person name="Li H."/>
        </authorList>
    </citation>
    <scope>NUCLEOTIDE SEQUENCE [LARGE SCALE GENOMIC DNA]</scope>
    <source>
        <strain evidence="11">Lab_2022b</strain>
    </source>
</reference>
<protein>
    <recommendedName>
        <fullName evidence="10">Elongation of very long chain fatty acids protein</fullName>
        <ecNumber evidence="10">2.3.1.199</ecNumber>
    </recommendedName>
    <alternativeName>
        <fullName evidence="10">Very-long-chain 3-oxoacyl-CoA synthase</fullName>
    </alternativeName>
</protein>
<dbReference type="PANTHER" id="PTHR11157">
    <property type="entry name" value="FATTY ACID ACYL TRANSFERASE-RELATED"/>
    <property type="match status" value="1"/>
</dbReference>
<proteinExistence type="inferred from homology"/>
<feature type="transmembrane region" description="Helical" evidence="10">
    <location>
        <begin position="218"/>
        <end position="236"/>
    </location>
</feature>
<keyword evidence="9 10" id="KW-0275">Fatty acid biosynthesis</keyword>
<dbReference type="GO" id="GO:0030148">
    <property type="term" value="P:sphingolipid biosynthetic process"/>
    <property type="evidence" value="ECO:0007669"/>
    <property type="project" value="TreeGrafter"/>
</dbReference>
<evidence type="ECO:0000256" key="7">
    <source>
        <dbReference type="ARBA" id="ARBA00023098"/>
    </source>
</evidence>
<dbReference type="GO" id="GO:0009922">
    <property type="term" value="F:fatty acid elongase activity"/>
    <property type="evidence" value="ECO:0007669"/>
    <property type="project" value="UniProtKB-EC"/>
</dbReference>
<evidence type="ECO:0000256" key="3">
    <source>
        <dbReference type="ARBA" id="ARBA00022679"/>
    </source>
</evidence>
<dbReference type="Proteomes" id="UP001461498">
    <property type="component" value="Unassembled WGS sequence"/>
</dbReference>
<dbReference type="GO" id="GO:0042761">
    <property type="term" value="P:very long-chain fatty acid biosynthetic process"/>
    <property type="evidence" value="ECO:0007669"/>
    <property type="project" value="TreeGrafter"/>
</dbReference>
<evidence type="ECO:0000256" key="10">
    <source>
        <dbReference type="RuleBase" id="RU361115"/>
    </source>
</evidence>
<dbReference type="EC" id="2.3.1.199" evidence="10"/>
<sequence length="319" mass="37634">MIPDQEESLAATTAYSSEKVAEPDYFSNYDDTFENYFLMQAPWAVVAIVVFYLYFVLKLGPDLMANRKAYDLRRIIQFYNFVQVIFSFWWFCTTMNIMLVNSETMSISSAMCRPYIIPKEQQQPMNFMAWLYLMSKYVELLDTVFFVLRKKQNQVTFLHVYHHTNMALSTWFFIKYVRASQSSVLGICNTFVHTVMYGYYLLATLGPSIQKYLWWKKYITRMQIGQFLVVLVYLVILMYNDCSIPNSLMIFAIFNTASFLILFSQFYVNSYKKTNQDKQEKQTNVINNNNDNKDPKKEVEFIANNNNVSLTSADHKKQL</sequence>
<feature type="transmembrane region" description="Helical" evidence="10">
    <location>
        <begin position="160"/>
        <end position="177"/>
    </location>
</feature>
<evidence type="ECO:0000256" key="4">
    <source>
        <dbReference type="ARBA" id="ARBA00022692"/>
    </source>
</evidence>
<evidence type="ECO:0000256" key="2">
    <source>
        <dbReference type="ARBA" id="ARBA00022516"/>
    </source>
</evidence>
<dbReference type="InterPro" id="IPR002076">
    <property type="entry name" value="ELO_fam"/>
</dbReference>
<dbReference type="GO" id="GO:0034626">
    <property type="term" value="P:fatty acid elongation, polyunsaturated fatty acid"/>
    <property type="evidence" value="ECO:0007669"/>
    <property type="project" value="TreeGrafter"/>
</dbReference>
<feature type="transmembrane region" description="Helical" evidence="10">
    <location>
        <begin position="127"/>
        <end position="148"/>
    </location>
</feature>
<evidence type="ECO:0000256" key="9">
    <source>
        <dbReference type="ARBA" id="ARBA00023160"/>
    </source>
</evidence>
<dbReference type="GO" id="GO:0019367">
    <property type="term" value="P:fatty acid elongation, saturated fatty acid"/>
    <property type="evidence" value="ECO:0007669"/>
    <property type="project" value="TreeGrafter"/>
</dbReference>
<comment type="caution">
    <text evidence="11">The sequence shown here is derived from an EMBL/GenBank/DDBJ whole genome shotgun (WGS) entry which is preliminary data.</text>
</comment>
<dbReference type="GO" id="GO:0034625">
    <property type="term" value="P:fatty acid elongation, monounsaturated fatty acid"/>
    <property type="evidence" value="ECO:0007669"/>
    <property type="project" value="TreeGrafter"/>
</dbReference>
<keyword evidence="12" id="KW-1185">Reference proteome</keyword>
<keyword evidence="2 10" id="KW-0444">Lipid biosynthesis</keyword>
<keyword evidence="5 10" id="KW-0276">Fatty acid metabolism</keyword>
<evidence type="ECO:0000313" key="12">
    <source>
        <dbReference type="Proteomes" id="UP001461498"/>
    </source>
</evidence>
<keyword evidence="4 10" id="KW-0812">Transmembrane</keyword>
<gene>
    <name evidence="11" type="ORF">O3M35_002146</name>
</gene>
<dbReference type="PANTHER" id="PTHR11157:SF103">
    <property type="entry name" value="ELONGATION OF VERY LONG CHAIN FATTY ACIDS PROTEIN"/>
    <property type="match status" value="1"/>
</dbReference>
<evidence type="ECO:0000256" key="5">
    <source>
        <dbReference type="ARBA" id="ARBA00022832"/>
    </source>
</evidence>
<organism evidence="11 12">
    <name type="scientific">Rhynocoris fuscipes</name>
    <dbReference type="NCBI Taxonomy" id="488301"/>
    <lineage>
        <taxon>Eukaryota</taxon>
        <taxon>Metazoa</taxon>
        <taxon>Ecdysozoa</taxon>
        <taxon>Arthropoda</taxon>
        <taxon>Hexapoda</taxon>
        <taxon>Insecta</taxon>
        <taxon>Pterygota</taxon>
        <taxon>Neoptera</taxon>
        <taxon>Paraneoptera</taxon>
        <taxon>Hemiptera</taxon>
        <taxon>Heteroptera</taxon>
        <taxon>Panheteroptera</taxon>
        <taxon>Cimicomorpha</taxon>
        <taxon>Reduviidae</taxon>
        <taxon>Harpactorinae</taxon>
        <taxon>Harpactorini</taxon>
        <taxon>Rhynocoris</taxon>
    </lineage>
</organism>
<evidence type="ECO:0000256" key="8">
    <source>
        <dbReference type="ARBA" id="ARBA00023136"/>
    </source>
</evidence>
<comment type="subcellular location">
    <subcellularLocation>
        <location evidence="1">Membrane</location>
        <topology evidence="1">Multi-pass membrane protein</topology>
    </subcellularLocation>
</comment>
<dbReference type="GO" id="GO:0005789">
    <property type="term" value="C:endoplasmic reticulum membrane"/>
    <property type="evidence" value="ECO:0007669"/>
    <property type="project" value="TreeGrafter"/>
</dbReference>
<evidence type="ECO:0000256" key="6">
    <source>
        <dbReference type="ARBA" id="ARBA00022989"/>
    </source>
</evidence>
<dbReference type="EMBL" id="JAPXFL010000010">
    <property type="protein sequence ID" value="KAK9501008.1"/>
    <property type="molecule type" value="Genomic_DNA"/>
</dbReference>
<feature type="transmembrane region" description="Helical" evidence="10">
    <location>
        <begin position="78"/>
        <end position="99"/>
    </location>
</feature>
<evidence type="ECO:0000313" key="11">
    <source>
        <dbReference type="EMBL" id="KAK9501008.1"/>
    </source>
</evidence>
<name>A0AAW1CTB6_9HEMI</name>
<feature type="transmembrane region" description="Helical" evidence="10">
    <location>
        <begin position="248"/>
        <end position="268"/>
    </location>
</feature>
<dbReference type="InterPro" id="IPR030457">
    <property type="entry name" value="ELO_CS"/>
</dbReference>
<comment type="similarity">
    <text evidence="10">Belongs to the ELO family.</text>
</comment>
<evidence type="ECO:0000256" key="1">
    <source>
        <dbReference type="ARBA" id="ARBA00004141"/>
    </source>
</evidence>
<feature type="transmembrane region" description="Helical" evidence="10">
    <location>
        <begin position="183"/>
        <end position="206"/>
    </location>
</feature>